<accession>A0A560LVL9</accession>
<reference evidence="4 5" key="1">
    <citation type="submission" date="2019-06" db="EMBL/GenBank/DDBJ databases">
        <title>Genomic Encyclopedia of Type Strains, Phase IV (KMG-V): Genome sequencing to study the core and pangenomes of soil and plant-associated prokaryotes.</title>
        <authorList>
            <person name="Whitman W."/>
        </authorList>
    </citation>
    <scope>NUCLEOTIDE SEQUENCE [LARGE SCALE GENOMIC DNA]</scope>
    <source>
        <strain evidence="4 5">BR 10355</strain>
    </source>
</reference>
<dbReference type="InterPro" id="IPR006860">
    <property type="entry name" value="FecR"/>
</dbReference>
<proteinExistence type="predicted"/>
<feature type="domain" description="FecR N-terminal" evidence="3">
    <location>
        <begin position="16"/>
        <end position="58"/>
    </location>
</feature>
<organism evidence="4 5">
    <name type="scientific">Bradyrhizobium macuxiense</name>
    <dbReference type="NCBI Taxonomy" id="1755647"/>
    <lineage>
        <taxon>Bacteria</taxon>
        <taxon>Pseudomonadati</taxon>
        <taxon>Pseudomonadota</taxon>
        <taxon>Alphaproteobacteria</taxon>
        <taxon>Hyphomicrobiales</taxon>
        <taxon>Nitrobacteraceae</taxon>
        <taxon>Bradyrhizobium</taxon>
    </lineage>
</organism>
<keyword evidence="1" id="KW-0812">Transmembrane</keyword>
<dbReference type="OrthoDB" id="9798846at2"/>
<dbReference type="Gene3D" id="2.60.120.1440">
    <property type="match status" value="1"/>
</dbReference>
<dbReference type="Proteomes" id="UP000321304">
    <property type="component" value="Unassembled WGS sequence"/>
</dbReference>
<dbReference type="Pfam" id="PF16220">
    <property type="entry name" value="DUF4880"/>
    <property type="match status" value="1"/>
</dbReference>
<evidence type="ECO:0000256" key="1">
    <source>
        <dbReference type="SAM" id="Phobius"/>
    </source>
</evidence>
<gene>
    <name evidence="4" type="ORF">FBZ93_106393</name>
</gene>
<keyword evidence="1" id="KW-0472">Membrane</keyword>
<protein>
    <submittedName>
        <fullName evidence="4">FecR family protein</fullName>
    </submittedName>
</protein>
<dbReference type="AlphaFoldDB" id="A0A560LVL9"/>
<evidence type="ECO:0000313" key="4">
    <source>
        <dbReference type="EMBL" id="TWB98434.1"/>
    </source>
</evidence>
<name>A0A560LVL9_9BRAD</name>
<sequence>MSATDNDDMKFDPLRREAVGWVRQLTSGQATAADAEALRSWCAQSAEHAAAFAAASRLWRDLAPAGRNVRAAAMARQSRSASRPLNRRVLLGGGLAAAASAAGVYALARPPLGLWPSWSEFAADYRTATGEQRSVALPGDVSIRMNVQTSIALRPADPGVARIELLSGEAAFGTTGRSFGVRAADRWILADNAQFDVRYVPAGGERPVCVTCLKGALKVERGAEVTAMKEGQQLRYDARGESLAAADIEVASAWQRGFLLFRFTPLADVVEEINRYRPGRIFIVNAEIARLPVSGRFRIDRMDEILTQLQQAFDARVRLLPGGIVLLS</sequence>
<dbReference type="Gene3D" id="3.55.50.30">
    <property type="match status" value="1"/>
</dbReference>
<dbReference type="PANTHER" id="PTHR30273">
    <property type="entry name" value="PERIPLASMIC SIGNAL SENSOR AND SIGMA FACTOR ACTIVATOR FECR-RELATED"/>
    <property type="match status" value="1"/>
</dbReference>
<evidence type="ECO:0000259" key="2">
    <source>
        <dbReference type="Pfam" id="PF04773"/>
    </source>
</evidence>
<keyword evidence="5" id="KW-1185">Reference proteome</keyword>
<dbReference type="InterPro" id="IPR012373">
    <property type="entry name" value="Ferrdict_sens_TM"/>
</dbReference>
<dbReference type="PANTHER" id="PTHR30273:SF2">
    <property type="entry name" value="PROTEIN FECR"/>
    <property type="match status" value="1"/>
</dbReference>
<feature type="transmembrane region" description="Helical" evidence="1">
    <location>
        <begin position="89"/>
        <end position="108"/>
    </location>
</feature>
<dbReference type="InterPro" id="IPR032623">
    <property type="entry name" value="FecR_N"/>
</dbReference>
<keyword evidence="1" id="KW-1133">Transmembrane helix</keyword>
<comment type="caution">
    <text evidence="4">The sequence shown here is derived from an EMBL/GenBank/DDBJ whole genome shotgun (WGS) entry which is preliminary data.</text>
</comment>
<dbReference type="PIRSF" id="PIRSF018266">
    <property type="entry name" value="FecR"/>
    <property type="match status" value="1"/>
</dbReference>
<evidence type="ECO:0000259" key="3">
    <source>
        <dbReference type="Pfam" id="PF16220"/>
    </source>
</evidence>
<dbReference type="Pfam" id="PF04773">
    <property type="entry name" value="FecR"/>
    <property type="match status" value="1"/>
</dbReference>
<feature type="domain" description="FecR protein" evidence="2">
    <location>
        <begin position="124"/>
        <end position="216"/>
    </location>
</feature>
<evidence type="ECO:0000313" key="5">
    <source>
        <dbReference type="Proteomes" id="UP000321304"/>
    </source>
</evidence>
<dbReference type="GO" id="GO:0016989">
    <property type="term" value="F:sigma factor antagonist activity"/>
    <property type="evidence" value="ECO:0007669"/>
    <property type="project" value="TreeGrafter"/>
</dbReference>
<dbReference type="EMBL" id="VITY01000006">
    <property type="protein sequence ID" value="TWB98434.1"/>
    <property type="molecule type" value="Genomic_DNA"/>
</dbReference>